<dbReference type="CDD" id="cd06325">
    <property type="entry name" value="PBP1_ABC_unchar_transporter"/>
    <property type="match status" value="1"/>
</dbReference>
<dbReference type="EMBL" id="CP030053">
    <property type="protein sequence ID" value="QAU49586.1"/>
    <property type="molecule type" value="Genomic_DNA"/>
</dbReference>
<dbReference type="Pfam" id="PF04392">
    <property type="entry name" value="ABC_sub_bind"/>
    <property type="match status" value="1"/>
</dbReference>
<evidence type="ECO:0008006" key="3">
    <source>
        <dbReference type="Google" id="ProtNLM"/>
    </source>
</evidence>
<dbReference type="InterPro" id="IPR007487">
    <property type="entry name" value="ABC_transpt-TYRBP-like"/>
</dbReference>
<dbReference type="Proteomes" id="UP000288972">
    <property type="component" value="Chromosome"/>
</dbReference>
<dbReference type="RefSeq" id="WP_128954340.1">
    <property type="nucleotide sequence ID" value="NZ_CP030053.1"/>
</dbReference>
<dbReference type="PANTHER" id="PTHR35271:SF1">
    <property type="entry name" value="ABC TRANSPORTER, SUBSTRATE-BINDING LIPOPROTEIN"/>
    <property type="match status" value="1"/>
</dbReference>
<evidence type="ECO:0000313" key="2">
    <source>
        <dbReference type="Proteomes" id="UP000288972"/>
    </source>
</evidence>
<dbReference type="KEGG" id="bgz:XH91_32320"/>
<sequence>MKRRAFLHAVGSTAIAWPVHAWAKDAKLPLVAVLFPGTDDFFKPRLAAVRDGLKDEGMVEGRDYVLESRVANGDFSQLPRLAEELDALKPRLFVGAAQAVGTLRRLRPDAPLVFTAVAVDPIAVGLAESYARPGGTATGNVMNAVGGEESLTAKRLGFFRDLVPNVRRLGMIGVADYGVARLETSEQEALRKITAQSGIGFDSYEIHSNLDDLDAALAKALGHGVEAFYISGDPALTFRISVVMPRLLATGKPTFGSYPDWAHAGMLLTYSSDAVDGFRRAGAYAAKIIRGANPGDLPIEQASKFWLVINLKTARQLGIKVPPDLLTLADEVIE</sequence>
<protein>
    <recommendedName>
        <fullName evidence="3">ABC transporter substrate-binding protein</fullName>
    </recommendedName>
</protein>
<gene>
    <name evidence="1" type="ORF">XH91_32320</name>
</gene>
<reference evidence="1 2" key="1">
    <citation type="submission" date="2018-06" db="EMBL/GenBank/DDBJ databases">
        <title>Comparative genomics of rhizobia nodulating Arachis hypogaea in China.</title>
        <authorList>
            <person name="Li Y."/>
        </authorList>
    </citation>
    <scope>NUCLEOTIDE SEQUENCE [LARGE SCALE GENOMIC DNA]</scope>
    <source>
        <strain evidence="1 2">CCBAU 51670</strain>
    </source>
</reference>
<evidence type="ECO:0000313" key="1">
    <source>
        <dbReference type="EMBL" id="QAU49586.1"/>
    </source>
</evidence>
<dbReference type="PANTHER" id="PTHR35271">
    <property type="entry name" value="ABC TRANSPORTER, SUBSTRATE-BINDING LIPOPROTEIN-RELATED"/>
    <property type="match status" value="1"/>
</dbReference>
<name>A0AAE6CBA5_9BRAD</name>
<proteinExistence type="predicted"/>
<dbReference type="Gene3D" id="3.40.50.2300">
    <property type="match status" value="2"/>
</dbReference>
<dbReference type="AlphaFoldDB" id="A0AAE6CBA5"/>
<accession>A0AAE6CBA5</accession>
<organism evidence="1 2">
    <name type="scientific">Bradyrhizobium guangzhouense</name>
    <dbReference type="NCBI Taxonomy" id="1325095"/>
    <lineage>
        <taxon>Bacteria</taxon>
        <taxon>Pseudomonadati</taxon>
        <taxon>Pseudomonadota</taxon>
        <taxon>Alphaproteobacteria</taxon>
        <taxon>Hyphomicrobiales</taxon>
        <taxon>Nitrobacteraceae</taxon>
        <taxon>Bradyrhizobium</taxon>
    </lineage>
</organism>